<organism evidence="2 3">
    <name type="scientific">Drosophila ananassae</name>
    <name type="common">Fruit fly</name>
    <dbReference type="NCBI Taxonomy" id="7217"/>
    <lineage>
        <taxon>Eukaryota</taxon>
        <taxon>Metazoa</taxon>
        <taxon>Ecdysozoa</taxon>
        <taxon>Arthropoda</taxon>
        <taxon>Hexapoda</taxon>
        <taxon>Insecta</taxon>
        <taxon>Pterygota</taxon>
        <taxon>Neoptera</taxon>
        <taxon>Endopterygota</taxon>
        <taxon>Diptera</taxon>
        <taxon>Brachycera</taxon>
        <taxon>Muscomorpha</taxon>
        <taxon>Ephydroidea</taxon>
        <taxon>Drosophilidae</taxon>
        <taxon>Drosophila</taxon>
        <taxon>Sophophora</taxon>
    </lineage>
</organism>
<dbReference type="GO" id="GO:0051299">
    <property type="term" value="P:centrosome separation"/>
    <property type="evidence" value="ECO:0007669"/>
    <property type="project" value="EnsemblMetazoa"/>
</dbReference>
<dbReference type="Proteomes" id="UP000007801">
    <property type="component" value="Unassembled WGS sequence"/>
</dbReference>
<feature type="region of interest" description="Disordered" evidence="1">
    <location>
        <begin position="43"/>
        <end position="62"/>
    </location>
</feature>
<gene>
    <name evidence="2" type="primary">Dana\GF10054</name>
    <name evidence="2" type="synonym">dana_GLEANR_10010</name>
    <name evidence="2" type="ORF">GF10054</name>
</gene>
<dbReference type="AlphaFoldDB" id="B3M4Z8"/>
<evidence type="ECO:0000313" key="2">
    <source>
        <dbReference type="EMBL" id="EDV39477.1"/>
    </source>
</evidence>
<dbReference type="OMA" id="EQEFYTT"/>
<keyword evidence="3" id="KW-1185">Reference proteome</keyword>
<dbReference type="eggNOG" id="ENOG502TC9W">
    <property type="taxonomic scope" value="Eukaryota"/>
</dbReference>
<evidence type="ECO:0000256" key="1">
    <source>
        <dbReference type="SAM" id="MobiDB-lite"/>
    </source>
</evidence>
<dbReference type="HOGENOM" id="CLU_693116_0_0_1"/>
<dbReference type="STRING" id="7217.B3M4Z8"/>
<dbReference type="KEGG" id="dan:6492930"/>
<dbReference type="EMBL" id="CH902618">
    <property type="protein sequence ID" value="EDV39477.1"/>
    <property type="molecule type" value="Genomic_DNA"/>
</dbReference>
<dbReference type="PhylomeDB" id="B3M4Z8"/>
<reference evidence="2 3" key="1">
    <citation type="journal article" date="2007" name="Nature">
        <title>Evolution of genes and genomes on the Drosophila phylogeny.</title>
        <authorList>
            <consortium name="Drosophila 12 Genomes Consortium"/>
            <person name="Clark A.G."/>
            <person name="Eisen M.B."/>
            <person name="Smith D.R."/>
            <person name="Bergman C.M."/>
            <person name="Oliver B."/>
            <person name="Markow T.A."/>
            <person name="Kaufman T.C."/>
            <person name="Kellis M."/>
            <person name="Gelbart W."/>
            <person name="Iyer V.N."/>
            <person name="Pollard D.A."/>
            <person name="Sackton T.B."/>
            <person name="Larracuente A.M."/>
            <person name="Singh N.D."/>
            <person name="Abad J.P."/>
            <person name="Abt D.N."/>
            <person name="Adryan B."/>
            <person name="Aguade M."/>
            <person name="Akashi H."/>
            <person name="Anderson W.W."/>
            <person name="Aquadro C.F."/>
            <person name="Ardell D.H."/>
            <person name="Arguello R."/>
            <person name="Artieri C.G."/>
            <person name="Barbash D.A."/>
            <person name="Barker D."/>
            <person name="Barsanti P."/>
            <person name="Batterham P."/>
            <person name="Batzoglou S."/>
            <person name="Begun D."/>
            <person name="Bhutkar A."/>
            <person name="Blanco E."/>
            <person name="Bosak S.A."/>
            <person name="Bradley R.K."/>
            <person name="Brand A.D."/>
            <person name="Brent M.R."/>
            <person name="Brooks A.N."/>
            <person name="Brown R.H."/>
            <person name="Butlin R.K."/>
            <person name="Caggese C."/>
            <person name="Calvi B.R."/>
            <person name="Bernardo de Carvalho A."/>
            <person name="Caspi A."/>
            <person name="Castrezana S."/>
            <person name="Celniker S.E."/>
            <person name="Chang J.L."/>
            <person name="Chapple C."/>
            <person name="Chatterji S."/>
            <person name="Chinwalla A."/>
            <person name="Civetta A."/>
            <person name="Clifton S.W."/>
            <person name="Comeron J.M."/>
            <person name="Costello J.C."/>
            <person name="Coyne J.A."/>
            <person name="Daub J."/>
            <person name="David R.G."/>
            <person name="Delcher A.L."/>
            <person name="Delehaunty K."/>
            <person name="Do C.B."/>
            <person name="Ebling H."/>
            <person name="Edwards K."/>
            <person name="Eickbush T."/>
            <person name="Evans J.D."/>
            <person name="Filipski A."/>
            <person name="Findeiss S."/>
            <person name="Freyhult E."/>
            <person name="Fulton L."/>
            <person name="Fulton R."/>
            <person name="Garcia A.C."/>
            <person name="Gardiner A."/>
            <person name="Garfield D.A."/>
            <person name="Garvin B.E."/>
            <person name="Gibson G."/>
            <person name="Gilbert D."/>
            <person name="Gnerre S."/>
            <person name="Godfrey J."/>
            <person name="Good R."/>
            <person name="Gotea V."/>
            <person name="Gravely B."/>
            <person name="Greenberg A.J."/>
            <person name="Griffiths-Jones S."/>
            <person name="Gross S."/>
            <person name="Guigo R."/>
            <person name="Gustafson E.A."/>
            <person name="Haerty W."/>
            <person name="Hahn M.W."/>
            <person name="Halligan D.L."/>
            <person name="Halpern A.L."/>
            <person name="Halter G.M."/>
            <person name="Han M.V."/>
            <person name="Heger A."/>
            <person name="Hillier L."/>
            <person name="Hinrichs A.S."/>
            <person name="Holmes I."/>
            <person name="Hoskins R.A."/>
            <person name="Hubisz M.J."/>
            <person name="Hultmark D."/>
            <person name="Huntley M.A."/>
            <person name="Jaffe D.B."/>
            <person name="Jagadeeshan S."/>
            <person name="Jeck W.R."/>
            <person name="Johnson J."/>
            <person name="Jones C.D."/>
            <person name="Jordan W.C."/>
            <person name="Karpen G.H."/>
            <person name="Kataoka E."/>
            <person name="Keightley P.D."/>
            <person name="Kheradpour P."/>
            <person name="Kirkness E.F."/>
            <person name="Koerich L.B."/>
            <person name="Kristiansen K."/>
            <person name="Kudrna D."/>
            <person name="Kulathinal R.J."/>
            <person name="Kumar S."/>
            <person name="Kwok R."/>
            <person name="Lander E."/>
            <person name="Langley C.H."/>
            <person name="Lapoint R."/>
            <person name="Lazzaro B.P."/>
            <person name="Lee S.J."/>
            <person name="Levesque L."/>
            <person name="Li R."/>
            <person name="Lin C.F."/>
            <person name="Lin M.F."/>
            <person name="Lindblad-Toh K."/>
            <person name="Llopart A."/>
            <person name="Long M."/>
            <person name="Low L."/>
            <person name="Lozovsky E."/>
            <person name="Lu J."/>
            <person name="Luo M."/>
            <person name="Machado C.A."/>
            <person name="Makalowski W."/>
            <person name="Marzo M."/>
            <person name="Matsuda M."/>
            <person name="Matzkin L."/>
            <person name="McAllister B."/>
            <person name="McBride C.S."/>
            <person name="McKernan B."/>
            <person name="McKernan K."/>
            <person name="Mendez-Lago M."/>
            <person name="Minx P."/>
            <person name="Mollenhauer M.U."/>
            <person name="Montooth K."/>
            <person name="Mount S.M."/>
            <person name="Mu X."/>
            <person name="Myers E."/>
            <person name="Negre B."/>
            <person name="Newfeld S."/>
            <person name="Nielsen R."/>
            <person name="Noor M.A."/>
            <person name="O'Grady P."/>
            <person name="Pachter L."/>
            <person name="Papaceit M."/>
            <person name="Parisi M.J."/>
            <person name="Parisi M."/>
            <person name="Parts L."/>
            <person name="Pedersen J.S."/>
            <person name="Pesole G."/>
            <person name="Phillippy A.M."/>
            <person name="Ponting C.P."/>
            <person name="Pop M."/>
            <person name="Porcelli D."/>
            <person name="Powell J.R."/>
            <person name="Prohaska S."/>
            <person name="Pruitt K."/>
            <person name="Puig M."/>
            <person name="Quesneville H."/>
            <person name="Ram K.R."/>
            <person name="Rand D."/>
            <person name="Rasmussen M.D."/>
            <person name="Reed L.K."/>
            <person name="Reenan R."/>
            <person name="Reily A."/>
            <person name="Remington K.A."/>
            <person name="Rieger T.T."/>
            <person name="Ritchie M.G."/>
            <person name="Robin C."/>
            <person name="Rogers Y.H."/>
            <person name="Rohde C."/>
            <person name="Rozas J."/>
            <person name="Rubenfield M.J."/>
            <person name="Ruiz A."/>
            <person name="Russo S."/>
            <person name="Salzberg S.L."/>
            <person name="Sanchez-Gracia A."/>
            <person name="Saranga D.J."/>
            <person name="Sato H."/>
            <person name="Schaeffer S.W."/>
            <person name="Schatz M.C."/>
            <person name="Schlenke T."/>
            <person name="Schwartz R."/>
            <person name="Segarra C."/>
            <person name="Singh R.S."/>
            <person name="Sirot L."/>
            <person name="Sirota M."/>
            <person name="Sisneros N.B."/>
            <person name="Smith C.D."/>
            <person name="Smith T.F."/>
            <person name="Spieth J."/>
            <person name="Stage D.E."/>
            <person name="Stark A."/>
            <person name="Stephan W."/>
            <person name="Strausberg R.L."/>
            <person name="Strempel S."/>
            <person name="Sturgill D."/>
            <person name="Sutton G."/>
            <person name="Sutton G.G."/>
            <person name="Tao W."/>
            <person name="Teichmann S."/>
            <person name="Tobari Y.N."/>
            <person name="Tomimura Y."/>
            <person name="Tsolas J.M."/>
            <person name="Valente V.L."/>
            <person name="Venter E."/>
            <person name="Venter J.C."/>
            <person name="Vicario S."/>
            <person name="Vieira F.G."/>
            <person name="Vilella A.J."/>
            <person name="Villasante A."/>
            <person name="Walenz B."/>
            <person name="Wang J."/>
            <person name="Wasserman M."/>
            <person name="Watts T."/>
            <person name="Wilson D."/>
            <person name="Wilson R.K."/>
            <person name="Wing R.A."/>
            <person name="Wolfner M.F."/>
            <person name="Wong A."/>
            <person name="Wong G.K."/>
            <person name="Wu C.I."/>
            <person name="Wu G."/>
            <person name="Yamamoto D."/>
            <person name="Yang H.P."/>
            <person name="Yang S.P."/>
            <person name="Yorke J.A."/>
            <person name="Yoshida K."/>
            <person name="Zdobnov E."/>
            <person name="Zhang P."/>
            <person name="Zhang Y."/>
            <person name="Zimin A.V."/>
            <person name="Baldwin J."/>
            <person name="Abdouelleil A."/>
            <person name="Abdulkadir J."/>
            <person name="Abebe A."/>
            <person name="Abera B."/>
            <person name="Abreu J."/>
            <person name="Acer S.C."/>
            <person name="Aftuck L."/>
            <person name="Alexander A."/>
            <person name="An P."/>
            <person name="Anderson E."/>
            <person name="Anderson S."/>
            <person name="Arachi H."/>
            <person name="Azer M."/>
            <person name="Bachantsang P."/>
            <person name="Barry A."/>
            <person name="Bayul T."/>
            <person name="Berlin A."/>
            <person name="Bessette D."/>
            <person name="Bloom T."/>
            <person name="Blye J."/>
            <person name="Boguslavskiy L."/>
            <person name="Bonnet C."/>
            <person name="Boukhgalter B."/>
            <person name="Bourzgui I."/>
            <person name="Brown A."/>
            <person name="Cahill P."/>
            <person name="Channer S."/>
            <person name="Cheshatsang Y."/>
            <person name="Chuda L."/>
            <person name="Citroen M."/>
            <person name="Collymore A."/>
            <person name="Cooke P."/>
            <person name="Costello M."/>
            <person name="D'Aco K."/>
            <person name="Daza R."/>
            <person name="De Haan G."/>
            <person name="DeGray S."/>
            <person name="DeMaso C."/>
            <person name="Dhargay N."/>
            <person name="Dooley K."/>
            <person name="Dooley E."/>
            <person name="Doricent M."/>
            <person name="Dorje P."/>
            <person name="Dorjee K."/>
            <person name="Dupes A."/>
            <person name="Elong R."/>
            <person name="Falk J."/>
            <person name="Farina A."/>
            <person name="Faro S."/>
            <person name="Ferguson D."/>
            <person name="Fisher S."/>
            <person name="Foley C.D."/>
            <person name="Franke A."/>
            <person name="Friedrich D."/>
            <person name="Gadbois L."/>
            <person name="Gearin G."/>
            <person name="Gearin C.R."/>
            <person name="Giannoukos G."/>
            <person name="Goode T."/>
            <person name="Graham J."/>
            <person name="Grandbois E."/>
            <person name="Grewal S."/>
            <person name="Gyaltsen K."/>
            <person name="Hafez N."/>
            <person name="Hagos B."/>
            <person name="Hall J."/>
            <person name="Henson C."/>
            <person name="Hollinger A."/>
            <person name="Honan T."/>
            <person name="Huard M.D."/>
            <person name="Hughes L."/>
            <person name="Hurhula B."/>
            <person name="Husby M.E."/>
            <person name="Kamat A."/>
            <person name="Kanga B."/>
            <person name="Kashin S."/>
            <person name="Khazanovich D."/>
            <person name="Kisner P."/>
            <person name="Lance K."/>
            <person name="Lara M."/>
            <person name="Lee W."/>
            <person name="Lennon N."/>
            <person name="Letendre F."/>
            <person name="LeVine R."/>
            <person name="Lipovsky A."/>
            <person name="Liu X."/>
            <person name="Liu J."/>
            <person name="Liu S."/>
            <person name="Lokyitsang T."/>
            <person name="Lokyitsang Y."/>
            <person name="Lubonja R."/>
            <person name="Lui A."/>
            <person name="MacDonald P."/>
            <person name="Magnisalis V."/>
            <person name="Maru K."/>
            <person name="Matthews C."/>
            <person name="McCusker W."/>
            <person name="McDonough S."/>
            <person name="Mehta T."/>
            <person name="Meldrim J."/>
            <person name="Meneus L."/>
            <person name="Mihai O."/>
            <person name="Mihalev A."/>
            <person name="Mihova T."/>
            <person name="Mittelman R."/>
            <person name="Mlenga V."/>
            <person name="Montmayeur A."/>
            <person name="Mulrain L."/>
            <person name="Navidi A."/>
            <person name="Naylor J."/>
            <person name="Negash T."/>
            <person name="Nguyen T."/>
            <person name="Nguyen N."/>
            <person name="Nicol R."/>
            <person name="Norbu C."/>
            <person name="Norbu N."/>
            <person name="Novod N."/>
            <person name="O'Neill B."/>
            <person name="Osman S."/>
            <person name="Markiewicz E."/>
            <person name="Oyono O.L."/>
            <person name="Patti C."/>
            <person name="Phunkhang P."/>
            <person name="Pierre F."/>
            <person name="Priest M."/>
            <person name="Raghuraman S."/>
            <person name="Rege F."/>
            <person name="Reyes R."/>
            <person name="Rise C."/>
            <person name="Rogov P."/>
            <person name="Ross K."/>
            <person name="Ryan E."/>
            <person name="Settipalli S."/>
            <person name="Shea T."/>
            <person name="Sherpa N."/>
            <person name="Shi L."/>
            <person name="Shih D."/>
            <person name="Sparrow T."/>
            <person name="Spaulding J."/>
            <person name="Stalker J."/>
            <person name="Stange-Thomann N."/>
            <person name="Stavropoulos S."/>
            <person name="Stone C."/>
            <person name="Strader C."/>
            <person name="Tesfaye S."/>
            <person name="Thomson T."/>
            <person name="Thoulutsang Y."/>
            <person name="Thoulutsang D."/>
            <person name="Topham K."/>
            <person name="Topping I."/>
            <person name="Tsamla T."/>
            <person name="Vassiliev H."/>
            <person name="Vo A."/>
            <person name="Wangchuk T."/>
            <person name="Wangdi T."/>
            <person name="Weiand M."/>
            <person name="Wilkinson J."/>
            <person name="Wilson A."/>
            <person name="Yadav S."/>
            <person name="Young G."/>
            <person name="Yu Q."/>
            <person name="Zembek L."/>
            <person name="Zhong D."/>
            <person name="Zimmer A."/>
            <person name="Zwirko Z."/>
            <person name="Jaffe D.B."/>
            <person name="Alvarez P."/>
            <person name="Brockman W."/>
            <person name="Butler J."/>
            <person name="Chin C."/>
            <person name="Gnerre S."/>
            <person name="Grabherr M."/>
            <person name="Kleber M."/>
            <person name="Mauceli E."/>
            <person name="MacCallum I."/>
        </authorList>
    </citation>
    <scope>NUCLEOTIDE SEQUENCE [LARGE SCALE GENOMIC DNA]</scope>
    <source>
        <strain evidence="3">Tucson 14024-0371.13</strain>
    </source>
</reference>
<evidence type="ECO:0000313" key="3">
    <source>
        <dbReference type="Proteomes" id="UP000007801"/>
    </source>
</evidence>
<feature type="region of interest" description="Disordered" evidence="1">
    <location>
        <begin position="1"/>
        <end position="23"/>
    </location>
</feature>
<feature type="compositionally biased region" description="Basic and acidic residues" evidence="1">
    <location>
        <begin position="43"/>
        <end position="55"/>
    </location>
</feature>
<dbReference type="GeneID" id="6492930"/>
<dbReference type="GO" id="GO:0007283">
    <property type="term" value="P:spermatogenesis"/>
    <property type="evidence" value="ECO:0007669"/>
    <property type="project" value="EnsemblMetazoa"/>
</dbReference>
<proteinExistence type="predicted"/>
<protein>
    <submittedName>
        <fullName evidence="2">Uncharacterized protein</fullName>
    </submittedName>
</protein>
<accession>B3M4Z8</accession>
<dbReference type="OrthoDB" id="8010088at2759"/>
<sequence>MITSGKPVNFKEVPSEMPPPKRIHLESEPKTVAEAINFLKAQCDTRPEPKKKQDDPALDGPTVADELNARLAMVHVREPRSKRIKRLVKYPLHDTQGLYRFICVCPRYHPCYVPCQHTGQIIIDRDVLSREEHICFLATPKKDFSSPQLGKQARYYTKKIFVNQCTARIERLADPHPLRVVDTFNLFREVLAPRQLAALENQMKAKPPVEAMSMEKAVEYMEEEMRQRRAAKRVLQRRCKGLKKRILQRQRKQMQKMICVLFEEMKDFLLNDQFIVDENSPLCCVILERLREFTDQEFYTTSNLREYQRILANNLTVWINKFISNLNIYLAPQQIPVQRPMMAENDPEQFVPLSDYISVSDIPEEEEMMGDLEGGYGEYDDYGYGEDYLPDVLNDDTGSEETLIA</sequence>
<dbReference type="InParanoid" id="B3M4Z8"/>
<name>B3M4Z8_DROAN</name>
<dbReference type="CTD" id="40126"/>